<feature type="compositionally biased region" description="Basic and acidic residues" evidence="2">
    <location>
        <begin position="572"/>
        <end position="583"/>
    </location>
</feature>
<feature type="compositionally biased region" description="Basic and acidic residues" evidence="2">
    <location>
        <begin position="454"/>
        <end position="493"/>
    </location>
</feature>
<keyword evidence="1" id="KW-0175">Coiled coil</keyword>
<name>A0A9N8ETR0_9STRA</name>
<dbReference type="EMBL" id="CAICTM010001938">
    <property type="protein sequence ID" value="CAB9527091.1"/>
    <property type="molecule type" value="Genomic_DNA"/>
</dbReference>
<accession>A0A9N8ETR0</accession>
<feature type="compositionally biased region" description="Basic and acidic residues" evidence="2">
    <location>
        <begin position="606"/>
        <end position="624"/>
    </location>
</feature>
<organism evidence="4 5">
    <name type="scientific">Seminavis robusta</name>
    <dbReference type="NCBI Taxonomy" id="568900"/>
    <lineage>
        <taxon>Eukaryota</taxon>
        <taxon>Sar</taxon>
        <taxon>Stramenopiles</taxon>
        <taxon>Ochrophyta</taxon>
        <taxon>Bacillariophyta</taxon>
        <taxon>Bacillariophyceae</taxon>
        <taxon>Bacillariophycidae</taxon>
        <taxon>Naviculales</taxon>
        <taxon>Naviculaceae</taxon>
        <taxon>Seminavis</taxon>
    </lineage>
</organism>
<gene>
    <name evidence="4" type="ORF">SEMRO_1940_G306650.1</name>
</gene>
<feature type="compositionally biased region" description="Low complexity" evidence="2">
    <location>
        <begin position="433"/>
        <end position="446"/>
    </location>
</feature>
<feature type="chain" id="PRO_5040155068" evidence="3">
    <location>
        <begin position="26"/>
        <end position="1150"/>
    </location>
</feature>
<keyword evidence="5" id="KW-1185">Reference proteome</keyword>
<feature type="signal peptide" evidence="3">
    <location>
        <begin position="1"/>
        <end position="25"/>
    </location>
</feature>
<evidence type="ECO:0000313" key="5">
    <source>
        <dbReference type="Proteomes" id="UP001153069"/>
    </source>
</evidence>
<dbReference type="AlphaFoldDB" id="A0A9N8ETR0"/>
<sequence>MVLLMMQRLFSGLILLLPLLKEVSPFLVHVPQPTSSRQSFLHVHSSTSSSSEGVTSNKKDSRVIYQKVVKSPTSTDGNLPLFLGHLVEYLQDQFELPQDLPMVYHTILPTTNDNDDNSSSNNCVTSWDSPMSASTDATRMMVEVVAIYTDQHNDEQSLPPMAMVAVRKMTHTSKPLSPMTQNLFDASEKQILKALDRGLDQFAAGKLDSSSKKSKKPQDMQDAQTAMIEEMLEDAAVSHPSLVENNSTTISATTPGKQTLNVLDAEVESSSDSADIKNTLESPKQDSAAQEEEEDDFAVRAAKVVAGRNKPSSSKQPTKKTKSGVDFAVAQAQKVAKARKDVPKSSKKEKKQTKTATTTTGQPIPASSVGISGNASPMMESIKRDGQNRAFRTVVSRPQSRGANAKSREQATAEKRQSSGGSSDTKPLDVKEAAQQAVEQQRLAAKAAKKNKKKAADQKPQKEEQPLAEETKHQKTKETKKAADQKAQKEQPLETKNSSPTAKKRAVEGPSDQEIMQTARDVMEELSNQSQDMTPEELLEDVLKFGAAQDKENEIGTGFVAGAFEKAKELLREQKRNRDEKVKAQVVEQVTQEHLQQQQQSSPANDKQHNVNVRSREVSSEEEELRRIFEAGVRAADSHMTAPTTSQGGDMVTKEAMSEEDAQQVDDLIAGDKSVSNHARILDDELAELEVRINQSPGGAVDRGPNPLFDIFSGPETYNPNVDPATAVNWPGALPGTATTTGHLPKELTEAVKQAEFAAEVLQNLEVREEESGEKAFFVGKRQLSAQQVENLQSVAAEAVEIGIIPNPLVLMEERGRLQMVLDELWNQDEDRRREIVSNYKDLLLSDNFVALIKERLREMADRDIEALRQRANDEEEEGESELEQRHTRERELLGQLVVTAQLLLKEARAIGAELEAQQIEVIRSICKVAMDPSHRTEEETAAALTDTVRDMRPLFDDMFIAYLKYAVAEEEGRLARAGVLDDPEHNQWLFVLRIVQQGVHAEIAKGINRYVEHIWYVLRMETPIERKLLLAKLIDDMPTLDVRPFVRVVDNIVSSLGEVGRGELKDGAYELGNMTNKLLQLHRDMKELLPPERIEAKSRDADEWAAKQKKRMVEQRKLAQQRLKAARETEEYDGEIDSIGMRGETERFS</sequence>
<reference evidence="4" key="1">
    <citation type="submission" date="2020-06" db="EMBL/GenBank/DDBJ databases">
        <authorList>
            <consortium name="Plant Systems Biology data submission"/>
        </authorList>
    </citation>
    <scope>NUCLEOTIDE SEQUENCE</scope>
    <source>
        <strain evidence="4">D6</strain>
    </source>
</reference>
<feature type="compositionally biased region" description="Low complexity" evidence="2">
    <location>
        <begin position="585"/>
        <end position="600"/>
    </location>
</feature>
<evidence type="ECO:0000256" key="3">
    <source>
        <dbReference type="SAM" id="SignalP"/>
    </source>
</evidence>
<feature type="coiled-coil region" evidence="1">
    <location>
        <begin position="858"/>
        <end position="885"/>
    </location>
</feature>
<evidence type="ECO:0000256" key="1">
    <source>
        <dbReference type="SAM" id="Coils"/>
    </source>
</evidence>
<feature type="region of interest" description="Disordered" evidence="2">
    <location>
        <begin position="572"/>
        <end position="624"/>
    </location>
</feature>
<proteinExistence type="predicted"/>
<feature type="region of interest" description="Disordered" evidence="2">
    <location>
        <begin position="39"/>
        <end position="58"/>
    </location>
</feature>
<feature type="compositionally biased region" description="Basic and acidic residues" evidence="2">
    <location>
        <begin position="406"/>
        <end position="417"/>
    </location>
</feature>
<protein>
    <submittedName>
        <fullName evidence="4">Uncharacterized protein</fullName>
    </submittedName>
</protein>
<evidence type="ECO:0000256" key="2">
    <source>
        <dbReference type="SAM" id="MobiDB-lite"/>
    </source>
</evidence>
<keyword evidence="3" id="KW-0732">Signal</keyword>
<comment type="caution">
    <text evidence="4">The sequence shown here is derived from an EMBL/GenBank/DDBJ whole genome shotgun (WGS) entry which is preliminary data.</text>
</comment>
<evidence type="ECO:0000313" key="4">
    <source>
        <dbReference type="EMBL" id="CAB9527091.1"/>
    </source>
</evidence>
<dbReference type="OrthoDB" id="428655at2759"/>
<dbReference type="Proteomes" id="UP001153069">
    <property type="component" value="Unassembled WGS sequence"/>
</dbReference>
<feature type="region of interest" description="Disordered" evidence="2">
    <location>
        <begin position="265"/>
        <end position="520"/>
    </location>
</feature>
<feature type="compositionally biased region" description="Polar residues" evidence="2">
    <location>
        <begin position="279"/>
        <end position="288"/>
    </location>
</feature>